<reference evidence="1 2" key="1">
    <citation type="journal article" date="2021" name="Elife">
        <title>Chloroplast acquisition without the gene transfer in kleptoplastic sea slugs, Plakobranchus ocellatus.</title>
        <authorList>
            <person name="Maeda T."/>
            <person name="Takahashi S."/>
            <person name="Yoshida T."/>
            <person name="Shimamura S."/>
            <person name="Takaki Y."/>
            <person name="Nagai Y."/>
            <person name="Toyoda A."/>
            <person name="Suzuki Y."/>
            <person name="Arimoto A."/>
            <person name="Ishii H."/>
            <person name="Satoh N."/>
            <person name="Nishiyama T."/>
            <person name="Hasebe M."/>
            <person name="Maruyama T."/>
            <person name="Minagawa J."/>
            <person name="Obokata J."/>
            <person name="Shigenobu S."/>
        </authorList>
    </citation>
    <scope>NUCLEOTIDE SEQUENCE [LARGE SCALE GENOMIC DNA]</scope>
</reference>
<dbReference type="AlphaFoldDB" id="A0AAV4CGG6"/>
<evidence type="ECO:0000313" key="2">
    <source>
        <dbReference type="Proteomes" id="UP000735302"/>
    </source>
</evidence>
<evidence type="ECO:0000313" key="1">
    <source>
        <dbReference type="EMBL" id="GFO30815.1"/>
    </source>
</evidence>
<dbReference type="Proteomes" id="UP000735302">
    <property type="component" value="Unassembled WGS sequence"/>
</dbReference>
<gene>
    <name evidence="1" type="ORF">PoB_005732000</name>
</gene>
<keyword evidence="2" id="KW-1185">Reference proteome</keyword>
<name>A0AAV4CGG6_9GAST</name>
<protein>
    <submittedName>
        <fullName evidence="1">Uncharacterized protein</fullName>
    </submittedName>
</protein>
<accession>A0AAV4CGG6</accession>
<dbReference type="EMBL" id="BLXT01006265">
    <property type="protein sequence ID" value="GFO30815.1"/>
    <property type="molecule type" value="Genomic_DNA"/>
</dbReference>
<sequence length="123" mass="13581">MASFGQNKPILFSQLFLLSLPRGAIDSERSKTFMGHHGLICSLEFVAMRVRKVNKGCIPDYCNVVAVAVSPEANHPCLCLLLCYSDKHTSGILFLRFAPEMGLDSGKEIGGIDIKLLSQRYFS</sequence>
<organism evidence="1 2">
    <name type="scientific">Plakobranchus ocellatus</name>
    <dbReference type="NCBI Taxonomy" id="259542"/>
    <lineage>
        <taxon>Eukaryota</taxon>
        <taxon>Metazoa</taxon>
        <taxon>Spiralia</taxon>
        <taxon>Lophotrochozoa</taxon>
        <taxon>Mollusca</taxon>
        <taxon>Gastropoda</taxon>
        <taxon>Heterobranchia</taxon>
        <taxon>Euthyneura</taxon>
        <taxon>Panpulmonata</taxon>
        <taxon>Sacoglossa</taxon>
        <taxon>Placobranchoidea</taxon>
        <taxon>Plakobranchidae</taxon>
        <taxon>Plakobranchus</taxon>
    </lineage>
</organism>
<comment type="caution">
    <text evidence="1">The sequence shown here is derived from an EMBL/GenBank/DDBJ whole genome shotgun (WGS) entry which is preliminary data.</text>
</comment>
<proteinExistence type="predicted"/>